<dbReference type="Proteomes" id="UP001596114">
    <property type="component" value="Unassembled WGS sequence"/>
</dbReference>
<sequence length="104" mass="11132">MRIELHIERLVLDDALLGGERATAVRSAIELELAERLAGPEVESALRGIGSVASLPPAVLPQARHPKERLGPRIATAVGQALGVGGTHSSQAHRQRRQPWPGQK</sequence>
<proteinExistence type="predicted"/>
<dbReference type="EMBL" id="JBHSNF010000003">
    <property type="protein sequence ID" value="MFC5526871.1"/>
    <property type="molecule type" value="Genomic_DNA"/>
</dbReference>
<evidence type="ECO:0000313" key="2">
    <source>
        <dbReference type="EMBL" id="MFC5526871.1"/>
    </source>
</evidence>
<gene>
    <name evidence="2" type="ORF">ACFPPA_14110</name>
</gene>
<feature type="region of interest" description="Disordered" evidence="1">
    <location>
        <begin position="79"/>
        <end position="104"/>
    </location>
</feature>
<name>A0ABW0QQT1_9GAMM</name>
<protein>
    <submittedName>
        <fullName evidence="2">Uncharacterized protein</fullName>
    </submittedName>
</protein>
<keyword evidence="3" id="KW-1185">Reference proteome</keyword>
<reference evidence="3" key="1">
    <citation type="journal article" date="2019" name="Int. J. Syst. Evol. Microbiol.">
        <title>The Global Catalogue of Microorganisms (GCM) 10K type strain sequencing project: providing services to taxonomists for standard genome sequencing and annotation.</title>
        <authorList>
            <consortium name="The Broad Institute Genomics Platform"/>
            <consortium name="The Broad Institute Genome Sequencing Center for Infectious Disease"/>
            <person name="Wu L."/>
            <person name="Ma J."/>
        </authorList>
    </citation>
    <scope>NUCLEOTIDE SEQUENCE [LARGE SCALE GENOMIC DNA]</scope>
    <source>
        <strain evidence="3">CGMCC 1.16619</strain>
    </source>
</reference>
<organism evidence="2 3">
    <name type="scientific">Rhodanobacter ginsengisoli</name>
    <dbReference type="NCBI Taxonomy" id="418646"/>
    <lineage>
        <taxon>Bacteria</taxon>
        <taxon>Pseudomonadati</taxon>
        <taxon>Pseudomonadota</taxon>
        <taxon>Gammaproteobacteria</taxon>
        <taxon>Lysobacterales</taxon>
        <taxon>Rhodanobacteraceae</taxon>
        <taxon>Rhodanobacter</taxon>
    </lineage>
</organism>
<comment type="caution">
    <text evidence="2">The sequence shown here is derived from an EMBL/GenBank/DDBJ whole genome shotgun (WGS) entry which is preliminary data.</text>
</comment>
<evidence type="ECO:0000313" key="3">
    <source>
        <dbReference type="Proteomes" id="UP001596114"/>
    </source>
</evidence>
<evidence type="ECO:0000256" key="1">
    <source>
        <dbReference type="SAM" id="MobiDB-lite"/>
    </source>
</evidence>
<accession>A0ABW0QQT1</accession>
<dbReference type="RefSeq" id="WP_377320996.1">
    <property type="nucleotide sequence ID" value="NZ_JBHSNF010000003.1"/>
</dbReference>